<keyword evidence="5" id="KW-1185">Reference proteome</keyword>
<proteinExistence type="predicted"/>
<comment type="caution">
    <text evidence="3">The sequence shown here is derived from an EMBL/GenBank/DDBJ whole genome shotgun (WGS) entry which is preliminary data.</text>
</comment>
<dbReference type="EMBL" id="JAFLRD010000002">
    <property type="protein sequence ID" value="MBO0414561.1"/>
    <property type="molecule type" value="Genomic_DNA"/>
</dbReference>
<dbReference type="GeneID" id="58559485"/>
<gene>
    <name evidence="3" type="ORF">B0T45_17785</name>
    <name evidence="2" type="ORF">J1C50_03480</name>
</gene>
<dbReference type="GO" id="GO:0008270">
    <property type="term" value="F:zinc ion binding"/>
    <property type="evidence" value="ECO:0007669"/>
    <property type="project" value="UniProtKB-KW"/>
</dbReference>
<dbReference type="RefSeq" id="WP_019104039.1">
    <property type="nucleotide sequence ID" value="NZ_AP019312.1"/>
</dbReference>
<sequence>MAEQKENTQRVIEVTQHDLPLHCPMPDMVSWNSHPRVFLPVHKTGEALCPYCGTRYKLNGPAGGHH</sequence>
<dbReference type="AlphaFoldDB" id="A0A1W0CZP1"/>
<dbReference type="STRING" id="394935.GCA_000758475_02567"/>
<evidence type="ECO:0000313" key="3">
    <source>
        <dbReference type="EMBL" id="OQS35263.1"/>
    </source>
</evidence>
<keyword evidence="3" id="KW-0862">Zinc</keyword>
<dbReference type="Gene3D" id="2.60.260.40">
    <property type="entry name" value="q5lls5 like domains"/>
    <property type="match status" value="1"/>
</dbReference>
<dbReference type="Proteomes" id="UP000664349">
    <property type="component" value="Unassembled WGS sequence"/>
</dbReference>
<dbReference type="Proteomes" id="UP000192721">
    <property type="component" value="Unassembled WGS sequence"/>
</dbReference>
<dbReference type="InterPro" id="IPR019401">
    <property type="entry name" value="Znf_CHCC"/>
</dbReference>
<dbReference type="EMBL" id="MUKV01000028">
    <property type="protein sequence ID" value="OQS35263.1"/>
    <property type="molecule type" value="Genomic_DNA"/>
</dbReference>
<keyword evidence="3" id="KW-0479">Metal-binding</keyword>
<dbReference type="OrthoDB" id="9806844at2"/>
<evidence type="ECO:0000313" key="4">
    <source>
        <dbReference type="Proteomes" id="UP000192721"/>
    </source>
</evidence>
<name>A0A1W0CZP1_9NEIS</name>
<evidence type="ECO:0000313" key="5">
    <source>
        <dbReference type="Proteomes" id="UP000664349"/>
    </source>
</evidence>
<reference evidence="2 5" key="2">
    <citation type="submission" date="2021-03" db="EMBL/GenBank/DDBJ databases">
        <title>First Case of infection caused by Chromobacterium haemolyticum derived from water in China.</title>
        <authorList>
            <person name="Chen J."/>
            <person name="Liu C."/>
        </authorList>
    </citation>
    <scope>NUCLEOTIDE SEQUENCE [LARGE SCALE GENOMIC DNA]</scope>
    <source>
        <strain evidence="2 5">WJ-5</strain>
    </source>
</reference>
<protein>
    <submittedName>
        <fullName evidence="3">Zinc-finger domain-containing protein</fullName>
    </submittedName>
</protein>
<keyword evidence="3" id="KW-0863">Zinc-finger</keyword>
<dbReference type="Pfam" id="PF10276">
    <property type="entry name" value="zf-CHCC"/>
    <property type="match status" value="1"/>
</dbReference>
<reference evidence="3 4" key="1">
    <citation type="submission" date="2017-02" db="EMBL/GenBank/DDBJ databases">
        <title>Chromobacterium haemolyticum H5244.</title>
        <authorList>
            <person name="Gulvik C.A."/>
        </authorList>
    </citation>
    <scope>NUCLEOTIDE SEQUENCE [LARGE SCALE GENOMIC DNA]</scope>
    <source>
        <strain evidence="3 4">H5244</strain>
    </source>
</reference>
<accession>A0A1W0CZP1</accession>
<feature type="domain" description="Zinc finger CHCC-type" evidence="1">
    <location>
        <begin position="33"/>
        <end position="56"/>
    </location>
</feature>
<organism evidence="3 4">
    <name type="scientific">Chromobacterium haemolyticum</name>
    <dbReference type="NCBI Taxonomy" id="394935"/>
    <lineage>
        <taxon>Bacteria</taxon>
        <taxon>Pseudomonadati</taxon>
        <taxon>Pseudomonadota</taxon>
        <taxon>Betaproteobacteria</taxon>
        <taxon>Neisseriales</taxon>
        <taxon>Chromobacteriaceae</taxon>
        <taxon>Chromobacterium</taxon>
    </lineage>
</organism>
<evidence type="ECO:0000259" key="1">
    <source>
        <dbReference type="Pfam" id="PF10276"/>
    </source>
</evidence>
<evidence type="ECO:0000313" key="2">
    <source>
        <dbReference type="EMBL" id="MBO0414561.1"/>
    </source>
</evidence>